<organism evidence="2 3">
    <name type="scientific">Tachysurus vachellii</name>
    <name type="common">Darkbarbel catfish</name>
    <name type="synonym">Pelteobagrus vachellii</name>
    <dbReference type="NCBI Taxonomy" id="175792"/>
    <lineage>
        <taxon>Eukaryota</taxon>
        <taxon>Metazoa</taxon>
        <taxon>Chordata</taxon>
        <taxon>Craniata</taxon>
        <taxon>Vertebrata</taxon>
        <taxon>Euteleostomi</taxon>
        <taxon>Actinopterygii</taxon>
        <taxon>Neopterygii</taxon>
        <taxon>Teleostei</taxon>
        <taxon>Ostariophysi</taxon>
        <taxon>Siluriformes</taxon>
        <taxon>Bagridae</taxon>
        <taxon>Tachysurus</taxon>
    </lineage>
</organism>
<reference evidence="2" key="1">
    <citation type="submission" date="2023-08" db="EMBL/GenBank/DDBJ databases">
        <title>Pelteobagrus vachellii genome.</title>
        <authorList>
            <person name="Liu H."/>
        </authorList>
    </citation>
    <scope>NUCLEOTIDE SEQUENCE</scope>
    <source>
        <strain evidence="2">PRFRI_2022a</strain>
        <tissue evidence="2">Muscle</tissue>
    </source>
</reference>
<evidence type="ECO:0000313" key="2">
    <source>
        <dbReference type="EMBL" id="KAK2829566.1"/>
    </source>
</evidence>
<keyword evidence="3" id="KW-1185">Reference proteome</keyword>
<protein>
    <submittedName>
        <fullName evidence="2">Uncharacterized protein</fullName>
    </submittedName>
</protein>
<name>A0AA88M3B1_TACVA</name>
<dbReference type="AntiFam" id="ANF00010">
    <property type="entry name" value="tRNA translation"/>
</dbReference>
<gene>
    <name evidence="2" type="ORF">Q7C36_017556</name>
</gene>
<sequence length="70" mass="7929">MDDLRLPGNDFRRKLGGRMMQLQNKQLLTLTVVRGYSSVVEHLTADQEVPGSNPGAPSTREHFDYLQKTN</sequence>
<proteinExistence type="predicted"/>
<evidence type="ECO:0000313" key="3">
    <source>
        <dbReference type="Proteomes" id="UP001187315"/>
    </source>
</evidence>
<dbReference type="EMBL" id="JAVHJS010000018">
    <property type="protein sequence ID" value="KAK2829566.1"/>
    <property type="molecule type" value="Genomic_DNA"/>
</dbReference>
<dbReference type="Proteomes" id="UP001187315">
    <property type="component" value="Unassembled WGS sequence"/>
</dbReference>
<accession>A0AA88M3B1</accession>
<evidence type="ECO:0000256" key="1">
    <source>
        <dbReference type="SAM" id="MobiDB-lite"/>
    </source>
</evidence>
<feature type="region of interest" description="Disordered" evidence="1">
    <location>
        <begin position="45"/>
        <end position="70"/>
    </location>
</feature>
<comment type="caution">
    <text evidence="2">The sequence shown here is derived from an EMBL/GenBank/DDBJ whole genome shotgun (WGS) entry which is preliminary data.</text>
</comment>
<feature type="compositionally biased region" description="Basic and acidic residues" evidence="1">
    <location>
        <begin position="59"/>
        <end position="70"/>
    </location>
</feature>
<dbReference type="AlphaFoldDB" id="A0AA88M3B1"/>